<feature type="domain" description="Tyrosine specific protein phosphatases" evidence="7">
    <location>
        <begin position="52"/>
        <end position="129"/>
    </location>
</feature>
<reference evidence="8" key="2">
    <citation type="submission" date="2025-09" db="UniProtKB">
        <authorList>
            <consortium name="Ensembl"/>
        </authorList>
    </citation>
    <scope>IDENTIFICATION</scope>
</reference>
<sequence>PPGKKCERYWPLKQEPLQIGPFSIRFPPQEERPLTHFQYVAWPDRGIPDNYSHFLEMIEHVRLTQGGDPAPVCVHCSAGCGRTGVICILEHVRHLLLQQSIPPNFSIFDIVLAMRKQRPSAVQTLEQYEFLYHAVAEMFRSALATTKYENLKEVRGAPGQGPSPPVGGVGVHTAQGPSPPAGGAGGPGGGDPGVLGWGDPGAVWIWGVWVGGPVSGSVGGGRFRCPPLTVFSPPGYNFRIGKPKGPRDPPAEWTRL</sequence>
<dbReference type="InterPro" id="IPR047170">
    <property type="entry name" value="PTN12/18/22"/>
</dbReference>
<dbReference type="PROSITE" id="PS50056">
    <property type="entry name" value="TYR_PHOSPHATASE_2"/>
    <property type="match status" value="1"/>
</dbReference>
<name>A0A8C3SDP5_CHESE</name>
<dbReference type="SUPFAM" id="SSF52799">
    <property type="entry name" value="(Phosphotyrosine protein) phosphatases II"/>
    <property type="match status" value="1"/>
</dbReference>
<proteinExistence type="inferred from homology"/>
<dbReference type="PANTHER" id="PTHR45983">
    <property type="entry name" value="TYROSINE PHOSPHATSE N18, PUTATIVE-RELATED"/>
    <property type="match status" value="1"/>
</dbReference>
<feature type="compositionally biased region" description="Gly residues" evidence="5">
    <location>
        <begin position="182"/>
        <end position="193"/>
    </location>
</feature>
<dbReference type="SMART" id="SM00404">
    <property type="entry name" value="PTPc_motif"/>
    <property type="match status" value="1"/>
</dbReference>
<feature type="region of interest" description="Disordered" evidence="5">
    <location>
        <begin position="155"/>
        <end position="193"/>
    </location>
</feature>
<dbReference type="GO" id="GO:0005737">
    <property type="term" value="C:cytoplasm"/>
    <property type="evidence" value="ECO:0007669"/>
    <property type="project" value="TreeGrafter"/>
</dbReference>
<keyword evidence="9" id="KW-1185">Reference proteome</keyword>
<dbReference type="Pfam" id="PF00102">
    <property type="entry name" value="Y_phosphatase"/>
    <property type="match status" value="1"/>
</dbReference>
<evidence type="ECO:0000256" key="3">
    <source>
        <dbReference type="ARBA" id="ARBA00022912"/>
    </source>
</evidence>
<dbReference type="PROSITE" id="PS00383">
    <property type="entry name" value="TYR_PHOSPHATASE_1"/>
    <property type="match status" value="1"/>
</dbReference>
<comment type="similarity">
    <text evidence="4">Belongs to the protein-tyrosine phosphatase family. Non-receptor class 4 subfamily.</text>
</comment>
<evidence type="ECO:0000256" key="2">
    <source>
        <dbReference type="ARBA" id="ARBA00022801"/>
    </source>
</evidence>
<feature type="domain" description="Tyrosine-protein phosphatase" evidence="6">
    <location>
        <begin position="1"/>
        <end position="138"/>
    </location>
</feature>
<protein>
    <recommendedName>
        <fullName evidence="1">protein-tyrosine-phosphatase</fullName>
        <ecNumber evidence="1">3.1.3.48</ecNumber>
    </recommendedName>
</protein>
<dbReference type="InterPro" id="IPR029021">
    <property type="entry name" value="Prot-tyrosine_phosphatase-like"/>
</dbReference>
<dbReference type="Gene3D" id="3.90.190.10">
    <property type="entry name" value="Protein tyrosine phosphatase superfamily"/>
    <property type="match status" value="1"/>
</dbReference>
<dbReference type="InterPro" id="IPR000242">
    <property type="entry name" value="PTP_cat"/>
</dbReference>
<dbReference type="InterPro" id="IPR003595">
    <property type="entry name" value="Tyr_Pase_cat"/>
</dbReference>
<dbReference type="SMART" id="SM00194">
    <property type="entry name" value="PTPc"/>
    <property type="match status" value="1"/>
</dbReference>
<reference evidence="8" key="1">
    <citation type="submission" date="2025-08" db="UniProtKB">
        <authorList>
            <consortium name="Ensembl"/>
        </authorList>
    </citation>
    <scope>IDENTIFICATION</scope>
</reference>
<evidence type="ECO:0000259" key="6">
    <source>
        <dbReference type="PROSITE" id="PS50055"/>
    </source>
</evidence>
<dbReference type="Proteomes" id="UP000694403">
    <property type="component" value="Unplaced"/>
</dbReference>
<dbReference type="InterPro" id="IPR000387">
    <property type="entry name" value="Tyr_Pase_dom"/>
</dbReference>
<dbReference type="InterPro" id="IPR016130">
    <property type="entry name" value="Tyr_Pase_AS"/>
</dbReference>
<evidence type="ECO:0000259" key="7">
    <source>
        <dbReference type="PROSITE" id="PS50056"/>
    </source>
</evidence>
<evidence type="ECO:0000313" key="9">
    <source>
        <dbReference type="Proteomes" id="UP000694403"/>
    </source>
</evidence>
<evidence type="ECO:0000313" key="8">
    <source>
        <dbReference type="Ensembl" id="ENSCSRP00000011058.1"/>
    </source>
</evidence>
<dbReference type="PRINTS" id="PR00700">
    <property type="entry name" value="PRTYPHPHTASE"/>
</dbReference>
<evidence type="ECO:0000256" key="5">
    <source>
        <dbReference type="SAM" id="MobiDB-lite"/>
    </source>
</evidence>
<dbReference type="EC" id="3.1.3.48" evidence="1"/>
<evidence type="ECO:0000256" key="4">
    <source>
        <dbReference type="ARBA" id="ARBA00034734"/>
    </source>
</evidence>
<dbReference type="Ensembl" id="ENSCSRT00000011476.1">
    <property type="protein sequence ID" value="ENSCSRP00000011058.1"/>
    <property type="gene ID" value="ENSCSRG00000008210.1"/>
</dbReference>
<keyword evidence="2" id="KW-0378">Hydrolase</keyword>
<accession>A0A8C3SDP5</accession>
<dbReference type="PROSITE" id="PS50055">
    <property type="entry name" value="TYR_PHOSPHATASE_PTP"/>
    <property type="match status" value="1"/>
</dbReference>
<dbReference type="GO" id="GO:0005634">
    <property type="term" value="C:nucleus"/>
    <property type="evidence" value="ECO:0007669"/>
    <property type="project" value="TreeGrafter"/>
</dbReference>
<keyword evidence="3" id="KW-0904">Protein phosphatase</keyword>
<dbReference type="GO" id="GO:0004726">
    <property type="term" value="F:non-membrane spanning protein tyrosine phosphatase activity"/>
    <property type="evidence" value="ECO:0007669"/>
    <property type="project" value="InterPro"/>
</dbReference>
<dbReference type="PANTHER" id="PTHR45983:SF4">
    <property type="entry name" value="TYROSINE-PROTEIN PHOSPHATASE NON-RECEPTOR TYPE 18"/>
    <property type="match status" value="1"/>
</dbReference>
<organism evidence="8 9">
    <name type="scientific">Chelydra serpentina</name>
    <name type="common">Snapping turtle</name>
    <name type="synonym">Testudo serpentina</name>
    <dbReference type="NCBI Taxonomy" id="8475"/>
    <lineage>
        <taxon>Eukaryota</taxon>
        <taxon>Metazoa</taxon>
        <taxon>Chordata</taxon>
        <taxon>Craniata</taxon>
        <taxon>Vertebrata</taxon>
        <taxon>Euteleostomi</taxon>
        <taxon>Archelosauria</taxon>
        <taxon>Testudinata</taxon>
        <taxon>Testudines</taxon>
        <taxon>Cryptodira</taxon>
        <taxon>Durocryptodira</taxon>
        <taxon>Americhelydia</taxon>
        <taxon>Chelydroidea</taxon>
        <taxon>Chelydridae</taxon>
        <taxon>Chelydra</taxon>
    </lineage>
</organism>
<evidence type="ECO:0000256" key="1">
    <source>
        <dbReference type="ARBA" id="ARBA00013064"/>
    </source>
</evidence>
<dbReference type="AlphaFoldDB" id="A0A8C3SDP5"/>